<dbReference type="EC" id="2.1.1.100" evidence="5"/>
<accession>A0A0C9WCN6</accession>
<keyword evidence="5" id="KW-0949">S-adenosyl-L-methionine</keyword>
<feature type="non-terminal residue" evidence="6">
    <location>
        <position position="1"/>
    </location>
</feature>
<keyword evidence="4 5" id="KW-0472">Membrane</keyword>
<comment type="subcellular location">
    <subcellularLocation>
        <location evidence="5">Endoplasmic reticulum membrane</location>
        <topology evidence="5">Multi-pass membrane protein</topology>
    </subcellularLocation>
    <subcellularLocation>
        <location evidence="1">Membrane</location>
        <topology evidence="1">Multi-pass membrane protein</topology>
    </subcellularLocation>
</comment>
<dbReference type="InterPro" id="IPR007269">
    <property type="entry name" value="ICMT_MeTrfase"/>
</dbReference>
<evidence type="ECO:0000256" key="4">
    <source>
        <dbReference type="ARBA" id="ARBA00023136"/>
    </source>
</evidence>
<dbReference type="GO" id="GO:0004671">
    <property type="term" value="F:protein C-terminal S-isoprenylcysteine carboxyl O-methyltransferase activity"/>
    <property type="evidence" value="ECO:0007669"/>
    <property type="project" value="UniProtKB-EC"/>
</dbReference>
<evidence type="ECO:0000256" key="5">
    <source>
        <dbReference type="RuleBase" id="RU362022"/>
    </source>
</evidence>
<feature type="transmembrane region" description="Helical" evidence="5">
    <location>
        <begin position="67"/>
        <end position="90"/>
    </location>
</feature>
<dbReference type="Proteomes" id="UP000053820">
    <property type="component" value="Unassembled WGS sequence"/>
</dbReference>
<dbReference type="GO" id="GO:0005789">
    <property type="term" value="C:endoplasmic reticulum membrane"/>
    <property type="evidence" value="ECO:0007669"/>
    <property type="project" value="UniProtKB-SubCell"/>
</dbReference>
<keyword evidence="5" id="KW-0808">Transferase</keyword>
<sequence length="123" mass="13983">RWQCYRALGQLFTFHLSIRKDHRLVTEGPYSTVRHPSYTAGLMTLLGALLAHGSSGSWLRESGLLEIPGVGVTLGCLAAVFYWSCLRAAARIPEEDKMMRLTFKGEWEGYAKRVKYRLVPFVY</sequence>
<evidence type="ECO:0000313" key="7">
    <source>
        <dbReference type="Proteomes" id="UP000053820"/>
    </source>
</evidence>
<protein>
    <recommendedName>
        <fullName evidence="5">Protein-S-isoprenylcysteine O-methyltransferase</fullName>
        <ecNumber evidence="5">2.1.1.100</ecNumber>
    </recommendedName>
</protein>
<dbReference type="AlphaFoldDB" id="A0A0C9WCN6"/>
<dbReference type="PANTHER" id="PTHR43847">
    <property type="entry name" value="BLL3993 PROTEIN"/>
    <property type="match status" value="1"/>
</dbReference>
<name>A0A0C9WCN6_9AGAM</name>
<organism evidence="6 7">
    <name type="scientific">Hydnomerulius pinastri MD-312</name>
    <dbReference type="NCBI Taxonomy" id="994086"/>
    <lineage>
        <taxon>Eukaryota</taxon>
        <taxon>Fungi</taxon>
        <taxon>Dikarya</taxon>
        <taxon>Basidiomycota</taxon>
        <taxon>Agaricomycotina</taxon>
        <taxon>Agaricomycetes</taxon>
        <taxon>Agaricomycetidae</taxon>
        <taxon>Boletales</taxon>
        <taxon>Boletales incertae sedis</taxon>
        <taxon>Leucogyrophana</taxon>
    </lineage>
</organism>
<proteinExistence type="inferred from homology"/>
<keyword evidence="5" id="KW-0489">Methyltransferase</keyword>
<reference evidence="6 7" key="1">
    <citation type="submission" date="2014-04" db="EMBL/GenBank/DDBJ databases">
        <title>Evolutionary Origins and Diversification of the Mycorrhizal Mutualists.</title>
        <authorList>
            <consortium name="DOE Joint Genome Institute"/>
            <consortium name="Mycorrhizal Genomics Consortium"/>
            <person name="Kohler A."/>
            <person name="Kuo A."/>
            <person name="Nagy L.G."/>
            <person name="Floudas D."/>
            <person name="Copeland A."/>
            <person name="Barry K.W."/>
            <person name="Cichocki N."/>
            <person name="Veneault-Fourrey C."/>
            <person name="LaButti K."/>
            <person name="Lindquist E.A."/>
            <person name="Lipzen A."/>
            <person name="Lundell T."/>
            <person name="Morin E."/>
            <person name="Murat C."/>
            <person name="Riley R."/>
            <person name="Ohm R."/>
            <person name="Sun H."/>
            <person name="Tunlid A."/>
            <person name="Henrissat B."/>
            <person name="Grigoriev I.V."/>
            <person name="Hibbett D.S."/>
            <person name="Martin F."/>
        </authorList>
    </citation>
    <scope>NUCLEOTIDE SEQUENCE [LARGE SCALE GENOMIC DNA]</scope>
    <source>
        <strain evidence="6 7">MD-312</strain>
    </source>
</reference>
<dbReference type="EMBL" id="KN839860">
    <property type="protein sequence ID" value="KIJ61772.1"/>
    <property type="molecule type" value="Genomic_DNA"/>
</dbReference>
<dbReference type="PANTHER" id="PTHR43847:SF1">
    <property type="entry name" value="BLL3993 PROTEIN"/>
    <property type="match status" value="1"/>
</dbReference>
<dbReference type="GO" id="GO:0032259">
    <property type="term" value="P:methylation"/>
    <property type="evidence" value="ECO:0007669"/>
    <property type="project" value="UniProtKB-KW"/>
</dbReference>
<dbReference type="OrthoDB" id="422086at2759"/>
<evidence type="ECO:0000256" key="3">
    <source>
        <dbReference type="ARBA" id="ARBA00022989"/>
    </source>
</evidence>
<evidence type="ECO:0000256" key="2">
    <source>
        <dbReference type="ARBA" id="ARBA00022692"/>
    </source>
</evidence>
<gene>
    <name evidence="6" type="ORF">HYDPIDRAFT_95911</name>
</gene>
<keyword evidence="3 5" id="KW-1133">Transmembrane helix</keyword>
<comment type="catalytic activity">
    <reaction evidence="5">
        <text>[protein]-C-terminal S-[(2E,6E)-farnesyl]-L-cysteine + S-adenosyl-L-methionine = [protein]-C-terminal S-[(2E,6E)-farnesyl]-L-cysteine methyl ester + S-adenosyl-L-homocysteine</text>
        <dbReference type="Rhea" id="RHEA:21672"/>
        <dbReference type="Rhea" id="RHEA-COMP:12125"/>
        <dbReference type="Rhea" id="RHEA-COMP:12126"/>
        <dbReference type="ChEBI" id="CHEBI:57856"/>
        <dbReference type="ChEBI" id="CHEBI:59789"/>
        <dbReference type="ChEBI" id="CHEBI:90510"/>
        <dbReference type="ChEBI" id="CHEBI:90511"/>
        <dbReference type="EC" id="2.1.1.100"/>
    </reaction>
</comment>
<evidence type="ECO:0000313" key="6">
    <source>
        <dbReference type="EMBL" id="KIJ61772.1"/>
    </source>
</evidence>
<feature type="transmembrane region" description="Helical" evidence="5">
    <location>
        <begin position="38"/>
        <end position="55"/>
    </location>
</feature>
<dbReference type="Pfam" id="PF04140">
    <property type="entry name" value="ICMT"/>
    <property type="match status" value="1"/>
</dbReference>
<keyword evidence="2 5" id="KW-0812">Transmembrane</keyword>
<keyword evidence="5" id="KW-0256">Endoplasmic reticulum</keyword>
<dbReference type="HOGENOM" id="CLU_065200_6_2_1"/>
<dbReference type="InterPro" id="IPR052527">
    <property type="entry name" value="Metal_cation-efflux_comp"/>
</dbReference>
<dbReference type="Gene3D" id="1.20.120.1630">
    <property type="match status" value="1"/>
</dbReference>
<evidence type="ECO:0000256" key="1">
    <source>
        <dbReference type="ARBA" id="ARBA00004141"/>
    </source>
</evidence>
<keyword evidence="7" id="KW-1185">Reference proteome</keyword>
<comment type="caution">
    <text evidence="5">Lacks conserved residue(s) required for the propagation of feature annotation.</text>
</comment>
<comment type="similarity">
    <text evidence="5">Belongs to the class VI-like SAM-binding methyltransferase superfamily. Isoprenylcysteine carboxyl methyltransferase family.</text>
</comment>